<dbReference type="Pfam" id="PF04298">
    <property type="entry name" value="Zn_peptidase_2"/>
    <property type="match status" value="1"/>
</dbReference>
<feature type="transmembrane region" description="Helical" evidence="1">
    <location>
        <begin position="210"/>
        <end position="231"/>
    </location>
</feature>
<feature type="transmembrane region" description="Helical" evidence="1">
    <location>
        <begin position="130"/>
        <end position="149"/>
    </location>
</feature>
<dbReference type="RefSeq" id="WP_090485561.1">
    <property type="nucleotide sequence ID" value="NZ_PDYF01000007.1"/>
</dbReference>
<gene>
    <name evidence="2" type="ORF">CSX01_01685</name>
</gene>
<dbReference type="PANTHER" id="PTHR36434:SF1">
    <property type="entry name" value="MEMBRANE PROTEASE YUGP-RELATED"/>
    <property type="match status" value="1"/>
</dbReference>
<evidence type="ECO:0000313" key="3">
    <source>
        <dbReference type="Proteomes" id="UP000225889"/>
    </source>
</evidence>
<dbReference type="Proteomes" id="UP000225889">
    <property type="component" value="Unassembled WGS sequence"/>
</dbReference>
<reference evidence="2 3" key="2">
    <citation type="submission" date="2017-10" db="EMBL/GenBank/DDBJ databases">
        <authorList>
            <person name="Banno H."/>
            <person name="Chua N.-H."/>
        </authorList>
    </citation>
    <scope>NUCLEOTIDE SEQUENCE [LARGE SCALE GENOMIC DNA]</scope>
    <source>
        <strain evidence="2 3">JK626</strain>
    </source>
</reference>
<accession>A0A2G3DYA3</accession>
<dbReference type="AlphaFoldDB" id="A0A2G3DYA3"/>
<evidence type="ECO:0000313" key="2">
    <source>
        <dbReference type="EMBL" id="PHU35969.1"/>
    </source>
</evidence>
<feature type="transmembrane region" description="Helical" evidence="1">
    <location>
        <begin position="155"/>
        <end position="176"/>
    </location>
</feature>
<comment type="caution">
    <text evidence="2">The sequence shown here is derived from an EMBL/GenBank/DDBJ whole genome shotgun (WGS) entry which is preliminary data.</text>
</comment>
<organism evidence="2 3">
    <name type="scientific">Pseudobutyrivibrio ruminis</name>
    <dbReference type="NCBI Taxonomy" id="46206"/>
    <lineage>
        <taxon>Bacteria</taxon>
        <taxon>Bacillati</taxon>
        <taxon>Bacillota</taxon>
        <taxon>Clostridia</taxon>
        <taxon>Lachnospirales</taxon>
        <taxon>Lachnospiraceae</taxon>
        <taxon>Pseudobutyrivibrio</taxon>
    </lineage>
</organism>
<keyword evidence="1" id="KW-0812">Transmembrane</keyword>
<dbReference type="EMBL" id="PDYF01000007">
    <property type="protein sequence ID" value="PHU35969.1"/>
    <property type="molecule type" value="Genomic_DNA"/>
</dbReference>
<dbReference type="PANTHER" id="PTHR36434">
    <property type="entry name" value="MEMBRANE PROTEASE YUGP-RELATED"/>
    <property type="match status" value="1"/>
</dbReference>
<proteinExistence type="predicted"/>
<protein>
    <submittedName>
        <fullName evidence="2">Peptidase</fullName>
    </submittedName>
</protein>
<dbReference type="InterPro" id="IPR007395">
    <property type="entry name" value="Zn_peptidase_2"/>
</dbReference>
<name>A0A2G3DYA3_9FIRM</name>
<reference evidence="2 3" key="1">
    <citation type="submission" date="2017-10" db="EMBL/GenBank/DDBJ databases">
        <title>Resolving the taxonomy of Roseburia spp., Eubacterium rectale and Agathobacter spp. through phylogenomic analysis.</title>
        <authorList>
            <person name="Sheridan P.O."/>
            <person name="Walker A.W."/>
            <person name="Duncan S.H."/>
            <person name="Scott K.P."/>
            <person name="Toole P.W.O."/>
            <person name="Luis P."/>
            <person name="Flint H.J."/>
        </authorList>
    </citation>
    <scope>NUCLEOTIDE SEQUENCE [LARGE SCALE GENOMIC DNA]</scope>
    <source>
        <strain evidence="2 3">JK626</strain>
    </source>
</reference>
<sequence length="238" mass="26310">MYYGYGYGMGYHFDWTIILVLIGALVSGIASINVNRTYSKYSRVGNYRGLTSNQVAEHILHAAGIYDVRIERVRGNLTDHYSPKEKVLRLSDAVYGRTSVAAIGVAAHECGHAIQHQEDYAPLRMRSASVPLASIGSWVSWPVIVIGLLLGSTPIAQVGIFLFTFVVLFQLITLPVEFDASARALRILEQDRILEGEEHRGATKVLKAAAMTYVAALFTTIMQLLRLVLLVNGRSRDD</sequence>
<evidence type="ECO:0000256" key="1">
    <source>
        <dbReference type="SAM" id="Phobius"/>
    </source>
</evidence>
<keyword evidence="1" id="KW-1133">Transmembrane helix</keyword>
<feature type="transmembrane region" description="Helical" evidence="1">
    <location>
        <begin position="15"/>
        <end position="34"/>
    </location>
</feature>
<keyword evidence="1" id="KW-0472">Membrane</keyword>